<name>A0A9X1LYQ7_9MICO</name>
<organism evidence="2 3">
    <name type="scientific">Microbacterium allomyrinae</name>
    <dbReference type="NCBI Taxonomy" id="2830666"/>
    <lineage>
        <taxon>Bacteria</taxon>
        <taxon>Bacillati</taxon>
        <taxon>Actinomycetota</taxon>
        <taxon>Actinomycetes</taxon>
        <taxon>Micrococcales</taxon>
        <taxon>Microbacteriaceae</taxon>
        <taxon>Microbacterium</taxon>
    </lineage>
</organism>
<evidence type="ECO:0000313" key="2">
    <source>
        <dbReference type="EMBL" id="MCC2034058.1"/>
    </source>
</evidence>
<accession>A0A9X1LYQ7</accession>
<dbReference type="Proteomes" id="UP001139354">
    <property type="component" value="Unassembled WGS sequence"/>
</dbReference>
<dbReference type="EMBL" id="JAGTTN010000009">
    <property type="protein sequence ID" value="MCC2034058.1"/>
    <property type="molecule type" value="Genomic_DNA"/>
</dbReference>
<dbReference type="SUPFAM" id="SSF53756">
    <property type="entry name" value="UDP-Glycosyltransferase/glycogen phosphorylase"/>
    <property type="match status" value="1"/>
</dbReference>
<dbReference type="Gene3D" id="3.40.50.2000">
    <property type="entry name" value="Glycogen Phosphorylase B"/>
    <property type="match status" value="2"/>
</dbReference>
<dbReference type="RefSeq" id="WP_229386060.1">
    <property type="nucleotide sequence ID" value="NZ_JAGTTN010000009.1"/>
</dbReference>
<evidence type="ECO:0000256" key="1">
    <source>
        <dbReference type="ARBA" id="ARBA00021292"/>
    </source>
</evidence>
<gene>
    <name evidence="2" type="ORF">KEC57_17865</name>
</gene>
<keyword evidence="3" id="KW-1185">Reference proteome</keyword>
<dbReference type="InterPro" id="IPR050194">
    <property type="entry name" value="Glycosyltransferase_grp1"/>
</dbReference>
<dbReference type="PANTHER" id="PTHR45947:SF3">
    <property type="entry name" value="SULFOQUINOVOSYL TRANSFERASE SQD2"/>
    <property type="match status" value="1"/>
</dbReference>
<dbReference type="PANTHER" id="PTHR45947">
    <property type="entry name" value="SULFOQUINOVOSYL TRANSFERASE SQD2"/>
    <property type="match status" value="1"/>
</dbReference>
<dbReference type="AlphaFoldDB" id="A0A9X1LYQ7"/>
<comment type="caution">
    <text evidence="2">The sequence shown here is derived from an EMBL/GenBank/DDBJ whole genome shotgun (WGS) entry which is preliminary data.</text>
</comment>
<sequence length="368" mass="40160">MRVKLAITQPYVPAYRFPLWDGVIATLQDDGIDARIFFGGDAEQLAIRARRGDGVEAPWAEQVAARTVQVTPRLPKLIYRSLPAEWSNAPLLTEMQGSNGNAWSALARRRPYVTFGHGKEYTSEPGRVSVALESMLNRRATHVLTYLPSGRDEVLRRTRLQDDEVTSFNNSTDTRALRQALSDATPEVVDAFRELHGIPASARVALFLGALNEHKRIDLLVDAAREVLSGDSPWWLVVVGDGPEMSRVQMLARETGRVTLLGQSAPTQYAPAARISEVIINPGRIGLVAVDALAMQLPVVTTDFDRHAPEAEYLAEGTTMFTASATPAALASMWTKAHLGTEIDPATAPNLEVSVSTISSVLRKVVLS</sequence>
<proteinExistence type="predicted"/>
<protein>
    <recommendedName>
        <fullName evidence="1">D-inositol 3-phosphate glycosyltransferase</fullName>
    </recommendedName>
</protein>
<reference evidence="2" key="1">
    <citation type="submission" date="2021-04" db="EMBL/GenBank/DDBJ databases">
        <title>Microbacterium tenobrionis sp. nov. and Microbacterium allomyrinae sp. nov., isolated from larvae of Tenobrio molitor and Allomyrina dichotoma, respectively.</title>
        <authorList>
            <person name="Lee S.D."/>
        </authorList>
    </citation>
    <scope>NUCLEOTIDE SEQUENCE</scope>
    <source>
        <strain evidence="2">BWT-G7</strain>
    </source>
</reference>
<evidence type="ECO:0000313" key="3">
    <source>
        <dbReference type="Proteomes" id="UP001139354"/>
    </source>
</evidence>
<dbReference type="Pfam" id="PF13692">
    <property type="entry name" value="Glyco_trans_1_4"/>
    <property type="match status" value="1"/>
</dbReference>
<dbReference type="GO" id="GO:0016758">
    <property type="term" value="F:hexosyltransferase activity"/>
    <property type="evidence" value="ECO:0007669"/>
    <property type="project" value="TreeGrafter"/>
</dbReference>